<evidence type="ECO:0000256" key="3">
    <source>
        <dbReference type="ARBA" id="ARBA00023229"/>
    </source>
</evidence>
<keyword evidence="1 4" id="KW-0808">Transferase</keyword>
<keyword evidence="6" id="KW-1185">Reference proteome</keyword>
<reference evidence="5 6" key="1">
    <citation type="journal article" date="2017" name="Genome Announc.">
        <title>Draft Genome Sequence of a Sporulating and Motile Strain of Lachnotalea glycerini Isolated from Water in Quebec City, Canada.</title>
        <authorList>
            <person name="Maheux A.F."/>
            <person name="Boudreau D.K."/>
            <person name="Berube E."/>
            <person name="Boissinot M."/>
            <person name="Raymond F."/>
            <person name="Brodeur S."/>
            <person name="Corbeil J."/>
            <person name="Isabel S."/>
            <person name="Omar R.F."/>
            <person name="Bergeron M.G."/>
        </authorList>
    </citation>
    <scope>NUCLEOTIDE SEQUENCE [LARGE SCALE GENOMIC DNA]</scope>
    <source>
        <strain evidence="5 6">CCRI-19302</strain>
    </source>
</reference>
<gene>
    <name evidence="4 5" type="primary">ispD</name>
    <name evidence="5" type="ORF">CG710_006070</name>
</gene>
<dbReference type="GO" id="GO:0050518">
    <property type="term" value="F:2-C-methyl-D-erythritol 4-phosphate cytidylyltransferase activity"/>
    <property type="evidence" value="ECO:0007669"/>
    <property type="project" value="UniProtKB-UniRule"/>
</dbReference>
<dbReference type="CDD" id="cd02516">
    <property type="entry name" value="CDP-ME_synthetase"/>
    <property type="match status" value="1"/>
</dbReference>
<dbReference type="HAMAP" id="MF_00108">
    <property type="entry name" value="IspD"/>
    <property type="match status" value="1"/>
</dbReference>
<evidence type="ECO:0000313" key="5">
    <source>
        <dbReference type="EMBL" id="RDY32243.1"/>
    </source>
</evidence>
<keyword evidence="3 4" id="KW-0414">Isoprene biosynthesis</keyword>
<dbReference type="InterPro" id="IPR050088">
    <property type="entry name" value="IspD/TarI_cytidylyltransf_bact"/>
</dbReference>
<dbReference type="Proteomes" id="UP000216411">
    <property type="component" value="Unassembled WGS sequence"/>
</dbReference>
<evidence type="ECO:0000256" key="2">
    <source>
        <dbReference type="ARBA" id="ARBA00022695"/>
    </source>
</evidence>
<organism evidence="5 6">
    <name type="scientific">Lachnotalea glycerini</name>
    <dbReference type="NCBI Taxonomy" id="1763509"/>
    <lineage>
        <taxon>Bacteria</taxon>
        <taxon>Bacillati</taxon>
        <taxon>Bacillota</taxon>
        <taxon>Clostridia</taxon>
        <taxon>Lachnospirales</taxon>
        <taxon>Lachnospiraceae</taxon>
        <taxon>Lachnotalea</taxon>
    </lineage>
</organism>
<comment type="caution">
    <text evidence="5">The sequence shown here is derived from an EMBL/GenBank/DDBJ whole genome shotgun (WGS) entry which is preliminary data.</text>
</comment>
<dbReference type="GO" id="GO:0019288">
    <property type="term" value="P:isopentenyl diphosphate biosynthetic process, methylerythritol 4-phosphate pathway"/>
    <property type="evidence" value="ECO:0007669"/>
    <property type="project" value="UniProtKB-UniRule"/>
</dbReference>
<feature type="site" description="Positions MEP for the nucleophilic attack" evidence="4">
    <location>
        <position position="158"/>
    </location>
</feature>
<dbReference type="NCBIfam" id="TIGR00453">
    <property type="entry name" value="ispD"/>
    <property type="match status" value="1"/>
</dbReference>
<proteinExistence type="inferred from homology"/>
<accession>A0A371JHN9</accession>
<dbReference type="NCBIfam" id="NF001183">
    <property type="entry name" value="PRK00155.1-3"/>
    <property type="match status" value="1"/>
</dbReference>
<dbReference type="InterPro" id="IPR029044">
    <property type="entry name" value="Nucleotide-diphossugar_trans"/>
</dbReference>
<dbReference type="AlphaFoldDB" id="A0A371JHN9"/>
<dbReference type="SUPFAM" id="SSF53448">
    <property type="entry name" value="Nucleotide-diphospho-sugar transferases"/>
    <property type="match status" value="1"/>
</dbReference>
<comment type="catalytic activity">
    <reaction evidence="4">
        <text>2-C-methyl-D-erythritol 4-phosphate + CTP + H(+) = 4-CDP-2-C-methyl-D-erythritol + diphosphate</text>
        <dbReference type="Rhea" id="RHEA:13429"/>
        <dbReference type="ChEBI" id="CHEBI:15378"/>
        <dbReference type="ChEBI" id="CHEBI:33019"/>
        <dbReference type="ChEBI" id="CHEBI:37563"/>
        <dbReference type="ChEBI" id="CHEBI:57823"/>
        <dbReference type="ChEBI" id="CHEBI:58262"/>
        <dbReference type="EC" id="2.7.7.60"/>
    </reaction>
</comment>
<dbReference type="Gene3D" id="3.90.550.10">
    <property type="entry name" value="Spore Coat Polysaccharide Biosynthesis Protein SpsA, Chain A"/>
    <property type="match status" value="1"/>
</dbReference>
<comment type="pathway">
    <text evidence="4">Isoprenoid biosynthesis; isopentenyl diphosphate biosynthesis via DXP pathway; isopentenyl diphosphate from 1-deoxy-D-xylulose 5-phosphate: step 2/6.</text>
</comment>
<dbReference type="EMBL" id="NOKA02000005">
    <property type="protein sequence ID" value="RDY32243.1"/>
    <property type="molecule type" value="Genomic_DNA"/>
</dbReference>
<dbReference type="PANTHER" id="PTHR32125:SF4">
    <property type="entry name" value="2-C-METHYL-D-ERYTHRITOL 4-PHOSPHATE CYTIDYLYLTRANSFERASE, CHLOROPLASTIC"/>
    <property type="match status" value="1"/>
</dbReference>
<feature type="site" description="Positions MEP for the nucleophilic attack" evidence="4">
    <location>
        <position position="216"/>
    </location>
</feature>
<dbReference type="Pfam" id="PF01128">
    <property type="entry name" value="IspD"/>
    <property type="match status" value="1"/>
</dbReference>
<keyword evidence="2 4" id="KW-0548">Nucleotidyltransferase</keyword>
<sequence length="231" mass="26533">MMKKDKCVAIVLAGGKGRRMESDIPKQYLELNGKPIIYYSINQFQNSDIIDEIVLVTGKDEIQFCKDRIVDRYSFQKVKHIIEGGKERYHSVYNALQCINECDFVFIHDGARPFINLELINDLYKNVKEYQACVVGVQTKDTIKLADSDGFIAETPDRSKVWNIQTPQVFRWGIVKSAYDMLMKTDCCMVTDDAMVIEKMLKYKVKLVQGSYENIKVTTPSDLVIARAFLT</sequence>
<dbReference type="InterPro" id="IPR034683">
    <property type="entry name" value="IspD/TarI"/>
</dbReference>
<evidence type="ECO:0000256" key="1">
    <source>
        <dbReference type="ARBA" id="ARBA00022679"/>
    </source>
</evidence>
<name>A0A371JHN9_9FIRM</name>
<feature type="site" description="Transition state stabilizer" evidence="4">
    <location>
        <position position="19"/>
    </location>
</feature>
<dbReference type="EC" id="2.7.7.60" evidence="4"/>
<protein>
    <recommendedName>
        <fullName evidence="4">2-C-methyl-D-erythritol 4-phosphate cytidylyltransferase</fullName>
        <ecNumber evidence="4">2.7.7.60</ecNumber>
    </recommendedName>
    <alternativeName>
        <fullName evidence="4">4-diphosphocytidyl-2C-methyl-D-erythritol synthase</fullName>
    </alternativeName>
    <alternativeName>
        <fullName evidence="4">MEP cytidylyltransferase</fullName>
        <shortName evidence="4">MCT</shortName>
    </alternativeName>
</protein>
<dbReference type="PANTHER" id="PTHR32125">
    <property type="entry name" value="2-C-METHYL-D-ERYTHRITOL 4-PHOSPHATE CYTIDYLYLTRANSFERASE, CHLOROPLASTIC"/>
    <property type="match status" value="1"/>
</dbReference>
<dbReference type="FunFam" id="3.90.550.10:FF:000003">
    <property type="entry name" value="2-C-methyl-D-erythritol 4-phosphate cytidylyltransferase"/>
    <property type="match status" value="1"/>
</dbReference>
<dbReference type="InterPro" id="IPR001228">
    <property type="entry name" value="IspD"/>
</dbReference>
<dbReference type="UniPathway" id="UPA00056">
    <property type="reaction ID" value="UER00093"/>
</dbReference>
<feature type="site" description="Transition state stabilizer" evidence="4">
    <location>
        <position position="26"/>
    </location>
</feature>
<evidence type="ECO:0000256" key="4">
    <source>
        <dbReference type="HAMAP-Rule" id="MF_00108"/>
    </source>
</evidence>
<comment type="function">
    <text evidence="4">Catalyzes the formation of 4-diphosphocytidyl-2-C-methyl-D-erythritol from CTP and 2-C-methyl-D-erythritol 4-phosphate (MEP).</text>
</comment>
<evidence type="ECO:0000313" key="6">
    <source>
        <dbReference type="Proteomes" id="UP000216411"/>
    </source>
</evidence>
<dbReference type="OrthoDB" id="9806837at2"/>
<comment type="similarity">
    <text evidence="4">Belongs to the IspD/TarI cytidylyltransferase family. IspD subfamily.</text>
</comment>